<sequence length="325" mass="38910">MIEKKHIKCIKRTHCGPFYDNFIVYIKNDYVKTNICDLRIMNKPIIIKYQEHKLIQYEYYIRIRVRHPFLINILFSFQDYDNLFLVSEYANTNLIEFLKIKNAFSKKVAVFYISELILALEYLHKCDLTYGFLTHDHIFINDNGHIKLKFDFLNSIIEKKDGIKDFIEYTSPEFLKKNEHTIYSDIWSIGIIFYFLLIGYTPFFTGSYDTTRSGILDLNVTFPNYIDKETKILISKCLAKNPKHRLSFKEIKNHTVFKKIDWEKMANKNVEPPFFFDEISKYKDAYPADLDKLYTTDYYKNQKKDGYGKVFRYFGTVDVQNPYVK</sequence>
<keyword evidence="6" id="KW-0472">Membrane</keyword>
<dbReference type="EMBL" id="KE647328">
    <property type="protein sequence ID" value="EQB60149.1"/>
    <property type="molecule type" value="Genomic_DNA"/>
</dbReference>
<evidence type="ECO:0000313" key="9">
    <source>
        <dbReference type="Proteomes" id="UP000053780"/>
    </source>
</evidence>
<dbReference type="PROSITE" id="PS50011">
    <property type="entry name" value="PROTEIN_KINASE_DOM"/>
    <property type="match status" value="1"/>
</dbReference>
<evidence type="ECO:0000313" key="8">
    <source>
        <dbReference type="EMBL" id="EQB60149.1"/>
    </source>
</evidence>
<evidence type="ECO:0000256" key="2">
    <source>
        <dbReference type="ARBA" id="ARBA00022679"/>
    </source>
</evidence>
<evidence type="ECO:0000256" key="3">
    <source>
        <dbReference type="ARBA" id="ARBA00022741"/>
    </source>
</evidence>
<dbReference type="SMART" id="SM00220">
    <property type="entry name" value="S_TKc"/>
    <property type="match status" value="1"/>
</dbReference>
<dbReference type="AlphaFoldDB" id="T0L6K7"/>
<proteinExistence type="predicted"/>
<keyword evidence="2" id="KW-0808">Transferase</keyword>
<name>T0L6K7_9MICR</name>
<evidence type="ECO:0000256" key="6">
    <source>
        <dbReference type="SAM" id="Phobius"/>
    </source>
</evidence>
<evidence type="ECO:0000259" key="7">
    <source>
        <dbReference type="PROSITE" id="PS50011"/>
    </source>
</evidence>
<dbReference type="Gene3D" id="3.30.200.20">
    <property type="entry name" value="Phosphorylase Kinase, domain 1"/>
    <property type="match status" value="1"/>
</dbReference>
<organism evidence="8 9">
    <name type="scientific">Vairimorpha apis BRL 01</name>
    <dbReference type="NCBI Taxonomy" id="1037528"/>
    <lineage>
        <taxon>Eukaryota</taxon>
        <taxon>Fungi</taxon>
        <taxon>Fungi incertae sedis</taxon>
        <taxon>Microsporidia</taxon>
        <taxon>Nosematidae</taxon>
        <taxon>Vairimorpha</taxon>
    </lineage>
</organism>
<dbReference type="Proteomes" id="UP000053780">
    <property type="component" value="Unassembled WGS sequence"/>
</dbReference>
<evidence type="ECO:0000256" key="5">
    <source>
        <dbReference type="ARBA" id="ARBA00022840"/>
    </source>
</evidence>
<accession>T0L6K7</accession>
<dbReference type="GO" id="GO:0005524">
    <property type="term" value="F:ATP binding"/>
    <property type="evidence" value="ECO:0007669"/>
    <property type="project" value="UniProtKB-KW"/>
</dbReference>
<keyword evidence="4 8" id="KW-0418">Kinase</keyword>
<dbReference type="VEuPathDB" id="MicrosporidiaDB:NAPIS_ORF02289"/>
<protein>
    <submittedName>
        <fullName evidence="8">Ribosomal protein s6 kinase</fullName>
    </submittedName>
</protein>
<dbReference type="InterPro" id="IPR000719">
    <property type="entry name" value="Prot_kinase_dom"/>
</dbReference>
<feature type="domain" description="Protein kinase" evidence="7">
    <location>
        <begin position="7"/>
        <end position="257"/>
    </location>
</feature>
<dbReference type="OrthoDB" id="63267at2759"/>
<keyword evidence="5" id="KW-0067">ATP-binding</keyword>
<dbReference type="SUPFAM" id="SSF56112">
    <property type="entry name" value="Protein kinase-like (PK-like)"/>
    <property type="match status" value="1"/>
</dbReference>
<dbReference type="Gene3D" id="1.10.510.10">
    <property type="entry name" value="Transferase(Phosphotransferase) domain 1"/>
    <property type="match status" value="1"/>
</dbReference>
<gene>
    <name evidence="8" type="ORF">NAPIS_ORF02289</name>
</gene>
<dbReference type="HOGENOM" id="CLU_000288_63_5_1"/>
<reference evidence="8 9" key="1">
    <citation type="journal article" date="2013" name="BMC Genomics">
        <title>Genome sequencing and comparative genomics of honey bee microsporidia, Nosema apis reveal novel insights into host-parasite interactions.</title>
        <authorList>
            <person name="Chen Yp."/>
            <person name="Pettis J.S."/>
            <person name="Zhao Y."/>
            <person name="Liu X."/>
            <person name="Tallon L.J."/>
            <person name="Sadzewicz L.D."/>
            <person name="Li R."/>
            <person name="Zheng H."/>
            <person name="Huang S."/>
            <person name="Zhang X."/>
            <person name="Hamilton M.C."/>
            <person name="Pernal S.F."/>
            <person name="Melathopoulos A.P."/>
            <person name="Yan X."/>
            <person name="Evans J.D."/>
        </authorList>
    </citation>
    <scope>NUCLEOTIDE SEQUENCE [LARGE SCALE GENOMIC DNA]</scope>
    <source>
        <strain evidence="8 9">BRL 01</strain>
    </source>
</reference>
<keyword evidence="9" id="KW-1185">Reference proteome</keyword>
<keyword evidence="3" id="KW-0547">Nucleotide-binding</keyword>
<keyword evidence="6" id="KW-1133">Transmembrane helix</keyword>
<dbReference type="PANTHER" id="PTHR24351">
    <property type="entry name" value="RIBOSOMAL PROTEIN S6 KINASE"/>
    <property type="match status" value="1"/>
</dbReference>
<keyword evidence="1" id="KW-0723">Serine/threonine-protein kinase</keyword>
<keyword evidence="6" id="KW-0812">Transmembrane</keyword>
<evidence type="ECO:0000256" key="1">
    <source>
        <dbReference type="ARBA" id="ARBA00022527"/>
    </source>
</evidence>
<dbReference type="GO" id="GO:0004674">
    <property type="term" value="F:protein serine/threonine kinase activity"/>
    <property type="evidence" value="ECO:0007669"/>
    <property type="project" value="UniProtKB-KW"/>
</dbReference>
<evidence type="ECO:0000256" key="4">
    <source>
        <dbReference type="ARBA" id="ARBA00022777"/>
    </source>
</evidence>
<dbReference type="InterPro" id="IPR011009">
    <property type="entry name" value="Kinase-like_dom_sf"/>
</dbReference>
<feature type="transmembrane region" description="Helical" evidence="6">
    <location>
        <begin position="186"/>
        <end position="204"/>
    </location>
</feature>
<dbReference type="Pfam" id="PF00069">
    <property type="entry name" value="Pkinase"/>
    <property type="match status" value="1"/>
</dbReference>